<organism evidence="8 9">
    <name type="scientific">Ovis aries</name>
    <name type="common">Sheep</name>
    <dbReference type="NCBI Taxonomy" id="9940"/>
    <lineage>
        <taxon>Eukaryota</taxon>
        <taxon>Metazoa</taxon>
        <taxon>Chordata</taxon>
        <taxon>Craniata</taxon>
        <taxon>Vertebrata</taxon>
        <taxon>Euteleostomi</taxon>
        <taxon>Mammalia</taxon>
        <taxon>Eutheria</taxon>
        <taxon>Laurasiatheria</taxon>
        <taxon>Artiodactyla</taxon>
        <taxon>Ruminantia</taxon>
        <taxon>Pecora</taxon>
        <taxon>Bovidae</taxon>
        <taxon>Caprinae</taxon>
        <taxon>Ovis</taxon>
    </lineage>
</organism>
<evidence type="ECO:0008006" key="10">
    <source>
        <dbReference type="Google" id="ProtNLM"/>
    </source>
</evidence>
<dbReference type="CDD" id="cd09511">
    <property type="entry name" value="SAM_CNK1_2_3-suppressor"/>
    <property type="match status" value="1"/>
</dbReference>
<dbReference type="PROSITE" id="PS50003">
    <property type="entry name" value="PH_DOMAIN"/>
    <property type="match status" value="1"/>
</dbReference>
<dbReference type="PROSITE" id="PS51290">
    <property type="entry name" value="CRIC"/>
    <property type="match status" value="1"/>
</dbReference>
<feature type="domain" description="CRIC" evidence="7">
    <location>
        <begin position="84"/>
        <end position="178"/>
    </location>
</feature>
<feature type="region of interest" description="Disordered" evidence="3">
    <location>
        <begin position="405"/>
        <end position="431"/>
    </location>
</feature>
<dbReference type="Gene3D" id="1.10.150.50">
    <property type="entry name" value="Transcription Factor, Ets-1"/>
    <property type="match status" value="1"/>
</dbReference>
<evidence type="ECO:0000256" key="3">
    <source>
        <dbReference type="SAM" id="MobiDB-lite"/>
    </source>
</evidence>
<proteinExistence type="inferred from homology"/>
<feature type="domain" description="PH" evidence="4">
    <location>
        <begin position="491"/>
        <end position="590"/>
    </location>
</feature>
<feature type="region of interest" description="Disordered" evidence="3">
    <location>
        <begin position="273"/>
        <end position="300"/>
    </location>
</feature>
<dbReference type="EMBL" id="JAEMGP010000027">
    <property type="protein sequence ID" value="KAG5193379.1"/>
    <property type="molecule type" value="Genomic_DNA"/>
</dbReference>
<dbReference type="CDD" id="cd01260">
    <property type="entry name" value="PH_CNK_mammalian-like"/>
    <property type="match status" value="1"/>
</dbReference>
<dbReference type="InterPro" id="IPR013761">
    <property type="entry name" value="SAM/pointed_sf"/>
</dbReference>
<feature type="compositionally biased region" description="Basic and acidic residues" evidence="3">
    <location>
        <begin position="816"/>
        <end position="827"/>
    </location>
</feature>
<feature type="compositionally biased region" description="Acidic residues" evidence="3">
    <location>
        <begin position="796"/>
        <end position="811"/>
    </location>
</feature>
<dbReference type="SMART" id="SM00233">
    <property type="entry name" value="PH"/>
    <property type="match status" value="1"/>
</dbReference>
<dbReference type="CDD" id="cd06748">
    <property type="entry name" value="PDZ_CNK1_2_3-like"/>
    <property type="match status" value="1"/>
</dbReference>
<dbReference type="InterPro" id="IPR011993">
    <property type="entry name" value="PH-like_dom_sf"/>
</dbReference>
<dbReference type="Pfam" id="PF10534">
    <property type="entry name" value="CRIC_ras_sig"/>
    <property type="match status" value="1"/>
</dbReference>
<dbReference type="InterPro" id="IPR036034">
    <property type="entry name" value="PDZ_sf"/>
</dbReference>
<dbReference type="Pfam" id="PF06663">
    <property type="entry name" value="CNK2_3_dom"/>
    <property type="match status" value="1"/>
</dbReference>
<dbReference type="Gene3D" id="2.30.42.10">
    <property type="match status" value="1"/>
</dbReference>
<sequence length="966" mass="109687">MALIMEPVSKWSPSQVVDWMKGLDDCLQQYIKNFEREKISGDQLLRITHQELEDLGVSRIGHQELILEAVDLLCALNYGLETENLKTLSHKLNASAKNLQNFITGRRRSGHYDGRTSRKLPNDFLTSVVDLIGAAKSLLAWLDRSPFAAVTDYSVTRNNVIQLCLELTTIVQQDCTVYETENKILHVCKTLSGVCDHIISLSSDPLVSQSAHLEVIQLANIKPSEGLGMYIKSTYDGLHVITGTTENSPADRCKKIHAGDEVIQVNHQTVPLIPRSPTSSVATPSSTISTPTKRDSSALQDLYIPPPPAEPYIPRDEKGNLPCEDLRGHMVGKPVHKGSESPNSFLDQEYRKRFNIVEEDTVLYCYEYEKGRSSSQGRRESTPTYENSLLRYMSNEKIAQEEYMFQRNSKKDTGKKSKKKGDKSSSPTHYSLLPSLQMDALRQDIMGTPVPEATLYHTFQQSSLQHKSKKKNKGPIAGKSKRRISCKDLGRGDCEGWLWKKKDAKSYFSQKWKKYWFVLKDASLYWYINEEDEKAEGFISLPEFKIDRASECRKKYAFKACHPKIKSFYFAAEHLDDMNRWLNRINMLTAGYAERERIKQEQDYWSESDKEEADTPSTPKQDSPPPPYDTYPRPPSMSCASPYVEAKHSRLSSTETSQSQSSHEEFRQEVTGSSVVSPIRKTASQRRSWQDLIETPLTSSGLHYLQTLPLEDSVFSDSAAISPEHRRQSTLPTQKCHLQDHYGPYPLAESERMQVLNGNGGKPRSFTLPRDSGFNHCCLNAPVSACDPQDDVQPTEVEEEEEEEEEEEGEAAGENIGDKSESREEKLGDSLQDLYRALEQASLSPLGEHRISTKMEYKLSFIKRCNDPVMNEKLHRLRILKSTLKAREGEVAIIDKVLDNPDLTSKEFQQWKQMYLDLFLDICQNTTSNDPLSISSEVDVITSSLTHTHSYIETHVDETLIVYRGI</sequence>
<dbReference type="Pfam" id="PF00536">
    <property type="entry name" value="SAM_1"/>
    <property type="match status" value="1"/>
</dbReference>
<dbReference type="InterPro" id="IPR001849">
    <property type="entry name" value="PH_domain"/>
</dbReference>
<dbReference type="PANTHER" id="PTHR12844">
    <property type="entry name" value="CONNECTOR ENCHANCER OF KINASE SUPPRESSOR OF RAS"/>
    <property type="match status" value="1"/>
</dbReference>
<dbReference type="FunFam" id="2.30.42.10:FF:000060">
    <property type="entry name" value="Connector enhancer of kinase suppressor of Ras 2"/>
    <property type="match status" value="1"/>
</dbReference>
<dbReference type="PROSITE" id="PS50105">
    <property type="entry name" value="SAM_DOMAIN"/>
    <property type="match status" value="1"/>
</dbReference>
<dbReference type="FunFam" id="1.10.150.50:FF:000019">
    <property type="entry name" value="Connector enhancer of kinase suppressor of Ras 2"/>
    <property type="match status" value="1"/>
</dbReference>
<dbReference type="Pfam" id="PF00169">
    <property type="entry name" value="PH"/>
    <property type="match status" value="1"/>
</dbReference>
<feature type="compositionally biased region" description="Pro residues" evidence="3">
    <location>
        <begin position="622"/>
        <end position="635"/>
    </location>
</feature>
<evidence type="ECO:0000259" key="5">
    <source>
        <dbReference type="PROSITE" id="PS50105"/>
    </source>
</evidence>
<dbReference type="InterPro" id="IPR049628">
    <property type="entry name" value="CNK1-3_SAM"/>
</dbReference>
<dbReference type="SMART" id="SM00454">
    <property type="entry name" value="SAM"/>
    <property type="match status" value="1"/>
</dbReference>
<dbReference type="GO" id="GO:0009966">
    <property type="term" value="P:regulation of signal transduction"/>
    <property type="evidence" value="ECO:0007669"/>
    <property type="project" value="InterPro"/>
</dbReference>
<protein>
    <recommendedName>
        <fullName evidence="10">Connector enhancer of kinase suppressor of ras 2</fullName>
    </recommendedName>
</protein>
<dbReference type="Gene3D" id="2.30.29.30">
    <property type="entry name" value="Pleckstrin-homology domain (PH domain)/Phosphotyrosine-binding domain (PTB)"/>
    <property type="match status" value="1"/>
</dbReference>
<feature type="region of interest" description="Disordered" evidence="3">
    <location>
        <begin position="603"/>
        <end position="685"/>
    </location>
</feature>
<dbReference type="InterPro" id="IPR001660">
    <property type="entry name" value="SAM"/>
</dbReference>
<evidence type="ECO:0000259" key="4">
    <source>
        <dbReference type="PROSITE" id="PS50003"/>
    </source>
</evidence>
<dbReference type="InterPro" id="IPR001478">
    <property type="entry name" value="PDZ"/>
</dbReference>
<reference evidence="8 9" key="1">
    <citation type="submission" date="2020-12" db="EMBL/GenBank/DDBJ databases">
        <title>De novo assembly of Tibetan sheep genome.</title>
        <authorList>
            <person name="Li X."/>
        </authorList>
    </citation>
    <scope>NUCLEOTIDE SEQUENCE [LARGE SCALE GENOMIC DNA]</scope>
    <source>
        <tissue evidence="8">Heart</tissue>
    </source>
</reference>
<feature type="compositionally biased region" description="Low complexity" evidence="3">
    <location>
        <begin position="651"/>
        <end position="661"/>
    </location>
</feature>
<evidence type="ECO:0000259" key="6">
    <source>
        <dbReference type="PROSITE" id="PS50106"/>
    </source>
</evidence>
<feature type="domain" description="SAM" evidence="5">
    <location>
        <begin position="11"/>
        <end position="76"/>
    </location>
</feature>
<dbReference type="SUPFAM" id="SSF50156">
    <property type="entry name" value="PDZ domain-like"/>
    <property type="match status" value="1"/>
</dbReference>
<keyword evidence="2" id="KW-0597">Phosphoprotein</keyword>
<comment type="similarity">
    <text evidence="1">Belongs to the CNKSR family.</text>
</comment>
<dbReference type="InterPro" id="IPR010599">
    <property type="entry name" value="CNK2/3_dom"/>
</dbReference>
<dbReference type="FunFam" id="2.30.29.30:FF:000092">
    <property type="entry name" value="Connector enhancer of kinase suppressor of Ras 2"/>
    <property type="match status" value="1"/>
</dbReference>
<feature type="domain" description="PDZ" evidence="6">
    <location>
        <begin position="215"/>
        <end position="270"/>
    </location>
</feature>
<feature type="region of interest" description="Disordered" evidence="3">
    <location>
        <begin position="460"/>
        <end position="479"/>
    </location>
</feature>
<dbReference type="SUPFAM" id="SSF47769">
    <property type="entry name" value="SAM/Pointed domain"/>
    <property type="match status" value="1"/>
</dbReference>
<dbReference type="Proteomes" id="UP000664991">
    <property type="component" value="Unassembled WGS sequence"/>
</dbReference>
<dbReference type="SUPFAM" id="SSF50729">
    <property type="entry name" value="PH domain-like"/>
    <property type="match status" value="1"/>
</dbReference>
<feature type="compositionally biased region" description="Basic residues" evidence="3">
    <location>
        <begin position="466"/>
        <end position="479"/>
    </location>
</feature>
<evidence type="ECO:0000256" key="2">
    <source>
        <dbReference type="ARBA" id="ARBA00022553"/>
    </source>
</evidence>
<accession>A0A835ZJW9</accession>
<feature type="compositionally biased region" description="Low complexity" evidence="3">
    <location>
        <begin position="275"/>
        <end position="291"/>
    </location>
</feature>
<dbReference type="GO" id="GO:0005737">
    <property type="term" value="C:cytoplasm"/>
    <property type="evidence" value="ECO:0007669"/>
    <property type="project" value="InterPro"/>
</dbReference>
<evidence type="ECO:0000313" key="9">
    <source>
        <dbReference type="Proteomes" id="UP000664991"/>
    </source>
</evidence>
<dbReference type="InterPro" id="IPR017874">
    <property type="entry name" value="CRIC_domain"/>
</dbReference>
<feature type="region of interest" description="Disordered" evidence="3">
    <location>
        <begin position="785"/>
        <end position="827"/>
    </location>
</feature>
<dbReference type="PROSITE" id="PS50106">
    <property type="entry name" value="PDZ"/>
    <property type="match status" value="1"/>
</dbReference>
<dbReference type="InterPro" id="IPR051566">
    <property type="entry name" value="CNKSR"/>
</dbReference>
<dbReference type="PANTHER" id="PTHR12844:SF21">
    <property type="entry name" value="CONNECTOR ENHANCER OF KINASE SUPPRESSOR OF RAS 2"/>
    <property type="match status" value="1"/>
</dbReference>
<dbReference type="AlphaFoldDB" id="A0A835ZJW9"/>
<name>A0A835ZJW9_SHEEP</name>
<gene>
    <name evidence="8" type="ORF">JEQ12_019740</name>
</gene>
<evidence type="ECO:0000256" key="1">
    <source>
        <dbReference type="ARBA" id="ARBA00009498"/>
    </source>
</evidence>
<feature type="compositionally biased region" description="Acidic residues" evidence="3">
    <location>
        <begin position="604"/>
        <end position="614"/>
    </location>
</feature>
<dbReference type="GO" id="GO:0016020">
    <property type="term" value="C:membrane"/>
    <property type="evidence" value="ECO:0007669"/>
    <property type="project" value="InterPro"/>
</dbReference>
<comment type="caution">
    <text evidence="8">The sequence shown here is derived from an EMBL/GenBank/DDBJ whole genome shotgun (WGS) entry which is preliminary data.</text>
</comment>
<evidence type="ECO:0000259" key="7">
    <source>
        <dbReference type="PROSITE" id="PS51290"/>
    </source>
</evidence>
<evidence type="ECO:0000313" key="8">
    <source>
        <dbReference type="EMBL" id="KAG5193379.1"/>
    </source>
</evidence>